<evidence type="ECO:0000313" key="9">
    <source>
        <dbReference type="Proteomes" id="UP001409585"/>
    </source>
</evidence>
<evidence type="ECO:0000259" key="6">
    <source>
        <dbReference type="Pfam" id="PF00732"/>
    </source>
</evidence>
<dbReference type="PANTHER" id="PTHR11552:SF147">
    <property type="entry name" value="CHOLINE DEHYDROGENASE, MITOCHONDRIAL"/>
    <property type="match status" value="1"/>
</dbReference>
<evidence type="ECO:0000256" key="4">
    <source>
        <dbReference type="ARBA" id="ARBA00022827"/>
    </source>
</evidence>
<keyword evidence="3" id="KW-0285">Flavoprotein</keyword>
<dbReference type="AlphaFoldDB" id="A0AAV3U596"/>
<evidence type="ECO:0000313" key="8">
    <source>
        <dbReference type="EMBL" id="GAA4948395.1"/>
    </source>
</evidence>
<evidence type="ECO:0000256" key="5">
    <source>
        <dbReference type="PIRSR" id="PIRSR000137-2"/>
    </source>
</evidence>
<feature type="domain" description="Glucose-methanol-choline oxidoreductase C-terminal" evidence="7">
    <location>
        <begin position="396"/>
        <end position="531"/>
    </location>
</feature>
<dbReference type="SUPFAM" id="SSF51905">
    <property type="entry name" value="FAD/NAD(P)-binding domain"/>
    <property type="match status" value="1"/>
</dbReference>
<reference evidence="9" key="1">
    <citation type="journal article" date="2019" name="Int. J. Syst. Evol. Microbiol.">
        <title>The Global Catalogue of Microorganisms (GCM) 10K type strain sequencing project: providing services to taxonomists for standard genome sequencing and annotation.</title>
        <authorList>
            <consortium name="The Broad Institute Genomics Platform"/>
            <consortium name="The Broad Institute Genome Sequencing Center for Infectious Disease"/>
            <person name="Wu L."/>
            <person name="Ma J."/>
        </authorList>
    </citation>
    <scope>NUCLEOTIDE SEQUENCE [LARGE SCALE GENOMIC DNA]</scope>
    <source>
        <strain evidence="9">JCM 19134</strain>
    </source>
</reference>
<dbReference type="Gene3D" id="3.50.50.60">
    <property type="entry name" value="FAD/NAD(P)-binding domain"/>
    <property type="match status" value="1"/>
</dbReference>
<dbReference type="InterPro" id="IPR012132">
    <property type="entry name" value="GMC_OxRdtase"/>
</dbReference>
<dbReference type="RefSeq" id="WP_345424082.1">
    <property type="nucleotide sequence ID" value="NZ_AP031496.1"/>
</dbReference>
<dbReference type="SUPFAM" id="SSF54373">
    <property type="entry name" value="FAD-linked reductases, C-terminal domain"/>
    <property type="match status" value="1"/>
</dbReference>
<dbReference type="PANTHER" id="PTHR11552">
    <property type="entry name" value="GLUCOSE-METHANOL-CHOLINE GMC OXIDOREDUCTASE"/>
    <property type="match status" value="1"/>
</dbReference>
<comment type="similarity">
    <text evidence="2">Belongs to the GMC oxidoreductase family.</text>
</comment>
<dbReference type="Gene3D" id="3.30.560.10">
    <property type="entry name" value="Glucose Oxidase, domain 3"/>
    <property type="match status" value="1"/>
</dbReference>
<feature type="binding site" evidence="5">
    <location>
        <position position="92"/>
    </location>
    <ligand>
        <name>FAD</name>
        <dbReference type="ChEBI" id="CHEBI:57692"/>
    </ligand>
</feature>
<gene>
    <name evidence="8" type="ORF">GCM10025791_30510</name>
</gene>
<evidence type="ECO:0000256" key="1">
    <source>
        <dbReference type="ARBA" id="ARBA00001974"/>
    </source>
</evidence>
<dbReference type="InterPro" id="IPR036188">
    <property type="entry name" value="FAD/NAD-bd_sf"/>
</dbReference>
<dbReference type="InterPro" id="IPR000172">
    <property type="entry name" value="GMC_OxRdtase_N"/>
</dbReference>
<evidence type="ECO:0000259" key="7">
    <source>
        <dbReference type="Pfam" id="PF05199"/>
    </source>
</evidence>
<dbReference type="GO" id="GO:0050660">
    <property type="term" value="F:flavin adenine dinucleotide binding"/>
    <property type="evidence" value="ECO:0007669"/>
    <property type="project" value="InterPro"/>
</dbReference>
<proteinExistence type="inferred from homology"/>
<dbReference type="Pfam" id="PF00732">
    <property type="entry name" value="GMC_oxred_N"/>
    <property type="match status" value="1"/>
</dbReference>
<keyword evidence="9" id="KW-1185">Reference proteome</keyword>
<accession>A0AAV3U596</accession>
<organism evidence="8 9">
    <name type="scientific">Halioxenophilus aromaticivorans</name>
    <dbReference type="NCBI Taxonomy" id="1306992"/>
    <lineage>
        <taxon>Bacteria</taxon>
        <taxon>Pseudomonadati</taxon>
        <taxon>Pseudomonadota</taxon>
        <taxon>Gammaproteobacteria</taxon>
        <taxon>Alteromonadales</taxon>
        <taxon>Alteromonadaceae</taxon>
        <taxon>Halioxenophilus</taxon>
    </lineage>
</organism>
<evidence type="ECO:0000256" key="3">
    <source>
        <dbReference type="ARBA" id="ARBA00022630"/>
    </source>
</evidence>
<sequence length="543" mass="59252">MHTQTGSKLLGSFDYVIVGGGSAGCVLANRLSADPRVSVALLEAGGKDNWLWFHIPVGYLYCFGNPKADWCYETAQERGLSGRSIAYSRGKVLGGCSSINGMIYMRGQSQDYDRWADITGDQSWQWESVLPLFRKSESNWRGASAYHGAKGELRVERQRLRWDVLDTFASAAEQAGIHPIDDFNTGDNFGSSPFEVTQRKGVRCSAATAFLKPTLKRRNLTIITHAVANKLTLEGGQVTGVEYIHKGQTFCVKANRETLLTAGAIGSPTILQRTGIGRKEDLARAGVQLRHELSGVGHNLQDHLQLRSVYKIDGLKTLNTIANNWIGKMGMGLQYLLYRGGPLSMAPSQLGVFAKSDPGQPSANLEYHVQPLSLAKFGDNLHPFPGITASVCNLRPKSIGQVSINSNSPNDPPYIAPNYLSNDDDKQIAIDSIKLTRRIFSMDAFASHNPREYLPGTQYQSDDELLQAAGNIGTTIFHPVGTCRMGKVDDKEAVVDNELKLRGLSRVRVVDASIMPTITSGNTNAPTIMVAEKAAQLIACTAY</sequence>
<feature type="domain" description="Glucose-methanol-choline oxidoreductase N-terminal" evidence="6">
    <location>
        <begin position="13"/>
        <end position="304"/>
    </location>
</feature>
<evidence type="ECO:0000256" key="2">
    <source>
        <dbReference type="ARBA" id="ARBA00010790"/>
    </source>
</evidence>
<name>A0AAV3U596_9ALTE</name>
<dbReference type="Pfam" id="PF05199">
    <property type="entry name" value="GMC_oxred_C"/>
    <property type="match status" value="1"/>
</dbReference>
<dbReference type="Proteomes" id="UP001409585">
    <property type="component" value="Unassembled WGS sequence"/>
</dbReference>
<keyword evidence="4 5" id="KW-0274">FAD</keyword>
<dbReference type="PIRSF" id="PIRSF000137">
    <property type="entry name" value="Alcohol_oxidase"/>
    <property type="match status" value="1"/>
</dbReference>
<comment type="cofactor">
    <cofactor evidence="1 5">
        <name>FAD</name>
        <dbReference type="ChEBI" id="CHEBI:57692"/>
    </cofactor>
</comment>
<protein>
    <submittedName>
        <fullName evidence="8">GMC family oxidoreductase N-terminal domain-containing protein</fullName>
    </submittedName>
</protein>
<comment type="caution">
    <text evidence="8">The sequence shown here is derived from an EMBL/GenBank/DDBJ whole genome shotgun (WGS) entry which is preliminary data.</text>
</comment>
<dbReference type="GO" id="GO:0016614">
    <property type="term" value="F:oxidoreductase activity, acting on CH-OH group of donors"/>
    <property type="evidence" value="ECO:0007669"/>
    <property type="project" value="InterPro"/>
</dbReference>
<dbReference type="EMBL" id="BAABLX010000027">
    <property type="protein sequence ID" value="GAA4948395.1"/>
    <property type="molecule type" value="Genomic_DNA"/>
</dbReference>
<dbReference type="InterPro" id="IPR007867">
    <property type="entry name" value="GMC_OxRtase_C"/>
</dbReference>